<evidence type="ECO:0000313" key="6">
    <source>
        <dbReference type="EMBL" id="SUN45195.1"/>
    </source>
</evidence>
<dbReference type="InterPro" id="IPR017569">
    <property type="entry name" value="Enoyl_ACP_red-II_put"/>
</dbReference>
<gene>
    <name evidence="6" type="ORF">NCTC12092_00396</name>
</gene>
<organism evidence="6 7">
    <name type="scientific">Streptococcus equi subsp. equi</name>
    <dbReference type="NCBI Taxonomy" id="148942"/>
    <lineage>
        <taxon>Bacteria</taxon>
        <taxon>Bacillati</taxon>
        <taxon>Bacillota</taxon>
        <taxon>Bacilli</taxon>
        <taxon>Lactobacillales</taxon>
        <taxon>Streptococcaceae</taxon>
        <taxon>Streptococcus</taxon>
    </lineage>
</organism>
<proteinExistence type="predicted"/>
<evidence type="ECO:0000313" key="7">
    <source>
        <dbReference type="Proteomes" id="UP000254461"/>
    </source>
</evidence>
<dbReference type="GeneID" id="83704289"/>
<dbReference type="Proteomes" id="UP000254461">
    <property type="component" value="Unassembled WGS sequence"/>
</dbReference>
<dbReference type="GO" id="GO:0018580">
    <property type="term" value="F:nitronate monooxygenase activity"/>
    <property type="evidence" value="ECO:0007669"/>
    <property type="project" value="InterPro"/>
</dbReference>
<evidence type="ECO:0000256" key="1">
    <source>
        <dbReference type="ARBA" id="ARBA00003535"/>
    </source>
</evidence>
<dbReference type="RefSeq" id="WP_012678449.1">
    <property type="nucleotide sequence ID" value="NZ_BTYB01000001.1"/>
</dbReference>
<keyword evidence="3" id="KW-0285">Flavoprotein</keyword>
<dbReference type="InterPro" id="IPR013785">
    <property type="entry name" value="Aldolase_TIM"/>
</dbReference>
<sequence length="328" mass="34214">MKTRITELLNIDYPIFQGGMAWVADGDLAGAVSNAGGLGIIGGGNAPKEVVKANIDRVKAITDKPFGVNIMLLSPFADDIVDLVIEEGVKVVTTGAGNPGKYMERLHEAGIIVIPVVPSVALAKRMEKLGVDAVIAEGMEAGGHIGKLTTMTLVRQVVDAVSIPVIAAGGIADGRGAAAAFMLGAEAVQVGTRFVVAKESNAHQSFKDKILKAKDIDTVISAQVVGHPVRSIKNKLTSAYAKAEKEFLADRKAASDIEEMGAGALRNAVIDGDVINGSVMAGQIAGLIRAEESCEAILKDIYYGAAAVISQEAKRWQALAADDKNETI</sequence>
<dbReference type="InterPro" id="IPR004136">
    <property type="entry name" value="NMO"/>
</dbReference>
<evidence type="ECO:0000256" key="2">
    <source>
        <dbReference type="ARBA" id="ARBA00013457"/>
    </source>
</evidence>
<dbReference type="EMBL" id="UHFF01000002">
    <property type="protein sequence ID" value="SUN45195.1"/>
    <property type="molecule type" value="Genomic_DNA"/>
</dbReference>
<keyword evidence="4" id="KW-0288">FMN</keyword>
<dbReference type="PANTHER" id="PTHR32332:SF20">
    <property type="entry name" value="2-NITROPROPANE DIOXYGENASE-LIKE PROTEIN"/>
    <property type="match status" value="1"/>
</dbReference>
<name>A0A0G7RK54_9STRE</name>
<comment type="function">
    <text evidence="1">Nitronate monooxygenase that uses molecular oxygen to catalyze the oxidative denitrification of alkyl nitronates. Acts on propionate 3-nitronate (P3N), the presumed physiological substrate. Probably functions in the detoxification of P3N, a metabolic poison produced by plants and fungi as a defense mechanism.</text>
</comment>
<evidence type="ECO:0000256" key="3">
    <source>
        <dbReference type="ARBA" id="ARBA00022630"/>
    </source>
</evidence>
<dbReference type="NCBIfam" id="TIGR03151">
    <property type="entry name" value="enACPred_II"/>
    <property type="match status" value="1"/>
</dbReference>
<dbReference type="PANTHER" id="PTHR32332">
    <property type="entry name" value="2-NITROPROPANE DIOXYGENASE"/>
    <property type="match status" value="1"/>
</dbReference>
<dbReference type="Gene3D" id="3.20.20.70">
    <property type="entry name" value="Aldolase class I"/>
    <property type="match status" value="1"/>
</dbReference>
<reference evidence="6 7" key="1">
    <citation type="submission" date="2018-06" db="EMBL/GenBank/DDBJ databases">
        <authorList>
            <consortium name="Pathogen Informatics"/>
            <person name="Doyle S."/>
        </authorList>
    </citation>
    <scope>NUCLEOTIDE SEQUENCE [LARGE SCALE GENOMIC DNA]</scope>
    <source>
        <strain evidence="6 7">NCTC12092</strain>
    </source>
</reference>
<evidence type="ECO:0000256" key="4">
    <source>
        <dbReference type="ARBA" id="ARBA00022643"/>
    </source>
</evidence>
<evidence type="ECO:0000256" key="5">
    <source>
        <dbReference type="ARBA" id="ARBA00023002"/>
    </source>
</evidence>
<dbReference type="CDD" id="cd04730">
    <property type="entry name" value="NPD_like"/>
    <property type="match status" value="1"/>
</dbReference>
<dbReference type="AlphaFoldDB" id="A0A0G7RK54"/>
<dbReference type="SUPFAM" id="SSF51412">
    <property type="entry name" value="Inosine monophosphate dehydrogenase (IMPDH)"/>
    <property type="match status" value="1"/>
</dbReference>
<keyword evidence="5 6" id="KW-0560">Oxidoreductase</keyword>
<dbReference type="Pfam" id="PF03060">
    <property type="entry name" value="NMO"/>
    <property type="match status" value="1"/>
</dbReference>
<protein>
    <recommendedName>
        <fullName evidence="2">Probable nitronate monooxygenase</fullName>
    </recommendedName>
</protein>
<dbReference type="OMA" id="GIWDRAD"/>
<accession>A0A0G7RK54</accession>